<dbReference type="GO" id="GO:0003677">
    <property type="term" value="F:DNA binding"/>
    <property type="evidence" value="ECO:0007669"/>
    <property type="project" value="UniProtKB-KW"/>
</dbReference>
<dbReference type="Gene3D" id="1.10.10.10">
    <property type="entry name" value="Winged helix-like DNA-binding domain superfamily/Winged helix DNA-binding domain"/>
    <property type="match status" value="1"/>
</dbReference>
<dbReference type="SMART" id="SM00895">
    <property type="entry name" value="FCD"/>
    <property type="match status" value="1"/>
</dbReference>
<dbReference type="PANTHER" id="PTHR43537">
    <property type="entry name" value="TRANSCRIPTIONAL REGULATOR, GNTR FAMILY"/>
    <property type="match status" value="1"/>
</dbReference>
<organism evidence="5 6">
    <name type="scientific">Pseudonocardia sediminis</name>
    <dbReference type="NCBI Taxonomy" id="1397368"/>
    <lineage>
        <taxon>Bacteria</taxon>
        <taxon>Bacillati</taxon>
        <taxon>Actinomycetota</taxon>
        <taxon>Actinomycetes</taxon>
        <taxon>Pseudonocardiales</taxon>
        <taxon>Pseudonocardiaceae</taxon>
        <taxon>Pseudonocardia</taxon>
    </lineage>
</organism>
<dbReference type="Pfam" id="PF07729">
    <property type="entry name" value="FCD"/>
    <property type="match status" value="1"/>
</dbReference>
<dbReference type="InterPro" id="IPR000524">
    <property type="entry name" value="Tscrpt_reg_HTH_GntR"/>
</dbReference>
<keyword evidence="1" id="KW-0805">Transcription regulation</keyword>
<proteinExistence type="predicted"/>
<dbReference type="SMART" id="SM00345">
    <property type="entry name" value="HTH_GNTR"/>
    <property type="match status" value="1"/>
</dbReference>
<dbReference type="InterPro" id="IPR011711">
    <property type="entry name" value="GntR_C"/>
</dbReference>
<name>A0A4Q7UY71_PSEST</name>
<dbReference type="Pfam" id="PF00392">
    <property type="entry name" value="GntR"/>
    <property type="match status" value="1"/>
</dbReference>
<dbReference type="PANTHER" id="PTHR43537:SF47">
    <property type="entry name" value="REGULATORY PROTEIN GNTR HTH"/>
    <property type="match status" value="1"/>
</dbReference>
<dbReference type="PROSITE" id="PS50949">
    <property type="entry name" value="HTH_GNTR"/>
    <property type="match status" value="1"/>
</dbReference>
<evidence type="ECO:0000259" key="4">
    <source>
        <dbReference type="PROSITE" id="PS50949"/>
    </source>
</evidence>
<dbReference type="InterPro" id="IPR036388">
    <property type="entry name" value="WH-like_DNA-bd_sf"/>
</dbReference>
<dbReference type="InterPro" id="IPR036390">
    <property type="entry name" value="WH_DNA-bd_sf"/>
</dbReference>
<evidence type="ECO:0000256" key="1">
    <source>
        <dbReference type="ARBA" id="ARBA00023015"/>
    </source>
</evidence>
<dbReference type="Proteomes" id="UP000291591">
    <property type="component" value="Unassembled WGS sequence"/>
</dbReference>
<dbReference type="InterPro" id="IPR008920">
    <property type="entry name" value="TF_FadR/GntR_C"/>
</dbReference>
<evidence type="ECO:0000256" key="3">
    <source>
        <dbReference type="ARBA" id="ARBA00023163"/>
    </source>
</evidence>
<dbReference type="Gene3D" id="1.20.120.530">
    <property type="entry name" value="GntR ligand-binding domain-like"/>
    <property type="match status" value="1"/>
</dbReference>
<sequence length="231" mass="24775">MTAGLEGLQRNVPLSMQIAERMRDRIDSGDWPVGMRIPAESALVAELGVSRNSVREGLRSLVHAGLLDARPGDGTYVRARSELRAVLERRARRGRPGDAAEVRSMLECQGARLASSRATPSDLESIRAALDERDRASDARTFAAADVAFHRAVVAASGNALLAELHENLDGLAEHIEAVSATPDFATFLAENHELNACHTDLLDAIADGDADRAESLAAEIVRRSYPAATS</sequence>
<evidence type="ECO:0000256" key="2">
    <source>
        <dbReference type="ARBA" id="ARBA00023125"/>
    </source>
</evidence>
<protein>
    <submittedName>
        <fullName evidence="5">DNA-binding FadR family transcriptional regulator</fullName>
    </submittedName>
</protein>
<evidence type="ECO:0000313" key="5">
    <source>
        <dbReference type="EMBL" id="RZT85109.1"/>
    </source>
</evidence>
<dbReference type="SUPFAM" id="SSF48008">
    <property type="entry name" value="GntR ligand-binding domain-like"/>
    <property type="match status" value="1"/>
</dbReference>
<accession>A0A4Q7UY71</accession>
<dbReference type="GO" id="GO:0003700">
    <property type="term" value="F:DNA-binding transcription factor activity"/>
    <property type="evidence" value="ECO:0007669"/>
    <property type="project" value="InterPro"/>
</dbReference>
<dbReference type="PRINTS" id="PR00035">
    <property type="entry name" value="HTHGNTR"/>
</dbReference>
<keyword evidence="6" id="KW-1185">Reference proteome</keyword>
<dbReference type="SUPFAM" id="SSF46785">
    <property type="entry name" value="Winged helix' DNA-binding domain"/>
    <property type="match status" value="1"/>
</dbReference>
<comment type="caution">
    <text evidence="5">The sequence shown here is derived from an EMBL/GenBank/DDBJ whole genome shotgun (WGS) entry which is preliminary data.</text>
</comment>
<dbReference type="AlphaFoldDB" id="A0A4Q7UY71"/>
<dbReference type="CDD" id="cd07377">
    <property type="entry name" value="WHTH_GntR"/>
    <property type="match status" value="1"/>
</dbReference>
<dbReference type="EMBL" id="SHKL01000001">
    <property type="protein sequence ID" value="RZT85109.1"/>
    <property type="molecule type" value="Genomic_DNA"/>
</dbReference>
<evidence type="ECO:0000313" key="6">
    <source>
        <dbReference type="Proteomes" id="UP000291591"/>
    </source>
</evidence>
<keyword evidence="3" id="KW-0804">Transcription</keyword>
<keyword evidence="2 5" id="KW-0238">DNA-binding</keyword>
<reference evidence="5 6" key="1">
    <citation type="submission" date="2019-02" db="EMBL/GenBank/DDBJ databases">
        <title>Sequencing the genomes of 1000 actinobacteria strains.</title>
        <authorList>
            <person name="Klenk H.-P."/>
        </authorList>
    </citation>
    <scope>NUCLEOTIDE SEQUENCE [LARGE SCALE GENOMIC DNA]</scope>
    <source>
        <strain evidence="5 6">DSM 45779</strain>
    </source>
</reference>
<dbReference type="RefSeq" id="WP_130289626.1">
    <property type="nucleotide sequence ID" value="NZ_SHKL01000001.1"/>
</dbReference>
<dbReference type="OrthoDB" id="3575876at2"/>
<gene>
    <name evidence="5" type="ORF">EV383_1973</name>
</gene>
<feature type="domain" description="HTH gntR-type" evidence="4">
    <location>
        <begin position="12"/>
        <end position="80"/>
    </location>
</feature>